<gene>
    <name evidence="6" type="ORF">NFC81_15620</name>
</gene>
<dbReference type="Gene3D" id="1.20.1530.20">
    <property type="match status" value="1"/>
</dbReference>
<feature type="transmembrane region" description="Helical" evidence="5">
    <location>
        <begin position="100"/>
        <end position="120"/>
    </location>
</feature>
<name>A0AB38YGA4_9GAMM</name>
<evidence type="ECO:0000256" key="5">
    <source>
        <dbReference type="SAM" id="Phobius"/>
    </source>
</evidence>
<comment type="subcellular location">
    <subcellularLocation>
        <location evidence="1">Membrane</location>
        <topology evidence="1">Multi-pass membrane protein</topology>
    </subcellularLocation>
</comment>
<feature type="transmembrane region" description="Helical" evidence="5">
    <location>
        <begin position="195"/>
        <end position="221"/>
    </location>
</feature>
<dbReference type="GO" id="GO:0016020">
    <property type="term" value="C:membrane"/>
    <property type="evidence" value="ECO:0007669"/>
    <property type="project" value="UniProtKB-SubCell"/>
</dbReference>
<evidence type="ECO:0000256" key="3">
    <source>
        <dbReference type="ARBA" id="ARBA00022989"/>
    </source>
</evidence>
<keyword evidence="4 5" id="KW-0472">Membrane</keyword>
<dbReference type="PANTHER" id="PTHR10361:SF24">
    <property type="entry name" value="P3 PROTEIN"/>
    <property type="match status" value="1"/>
</dbReference>
<evidence type="ECO:0000256" key="4">
    <source>
        <dbReference type="ARBA" id="ARBA00023136"/>
    </source>
</evidence>
<feature type="transmembrane region" description="Helical" evidence="5">
    <location>
        <begin position="40"/>
        <end position="63"/>
    </location>
</feature>
<feature type="transmembrane region" description="Helical" evidence="5">
    <location>
        <begin position="265"/>
        <end position="285"/>
    </location>
</feature>
<protein>
    <submittedName>
        <fullName evidence="6">Bile acid:sodium symporter family protein</fullName>
    </submittedName>
</protein>
<feature type="transmembrane region" description="Helical" evidence="5">
    <location>
        <begin position="140"/>
        <end position="159"/>
    </location>
</feature>
<dbReference type="InterPro" id="IPR038770">
    <property type="entry name" value="Na+/solute_symporter_sf"/>
</dbReference>
<dbReference type="InterPro" id="IPR004710">
    <property type="entry name" value="Bilac:Na_transpt"/>
</dbReference>
<sequence>MEASVFTALFLPVALFVIMLGMGLSLTTDHFKQVLITPKPVFIGLCLQIIALPVLAWIIAVAFRLPPELAVGLMLIAACPGGPTSNLISHLAQGDTALSITLTALSSVLVIIALPFIINYSSLYFIGEGQFVALPVIPTILQIVVITLIPVGIGMILKSRFPRFAERSQKSVKIVSAVFLALVIVGALAREKENLVGFFLLVGFAALALNLASMAVGYIGARVTRLNLSQVRAITVEVGIQNGTLGIAVATAPTLLNNSTMSIPAAIYSLIMFGTGALIILWGNLHHRRHG</sequence>
<feature type="transmembrane region" description="Helical" evidence="5">
    <location>
        <begin position="171"/>
        <end position="189"/>
    </location>
</feature>
<dbReference type="InterPro" id="IPR002657">
    <property type="entry name" value="BilAc:Na_symport/Acr3"/>
</dbReference>
<feature type="transmembrane region" description="Helical" evidence="5">
    <location>
        <begin position="69"/>
        <end position="88"/>
    </location>
</feature>
<dbReference type="PANTHER" id="PTHR10361">
    <property type="entry name" value="SODIUM-BILE ACID COTRANSPORTER"/>
    <property type="match status" value="1"/>
</dbReference>
<evidence type="ECO:0000256" key="2">
    <source>
        <dbReference type="ARBA" id="ARBA00022692"/>
    </source>
</evidence>
<organism evidence="6">
    <name type="scientific">Salinispirillum sp. LH 10-3-1</name>
    <dbReference type="NCBI Taxonomy" id="2952525"/>
    <lineage>
        <taxon>Bacteria</taxon>
        <taxon>Pseudomonadati</taxon>
        <taxon>Pseudomonadota</taxon>
        <taxon>Gammaproteobacteria</taxon>
        <taxon>Oceanospirillales</taxon>
        <taxon>Saccharospirillaceae</taxon>
        <taxon>Salinispirillum</taxon>
    </lineage>
</organism>
<evidence type="ECO:0000313" key="6">
    <source>
        <dbReference type="EMBL" id="WLD58123.1"/>
    </source>
</evidence>
<feature type="transmembrane region" description="Helical" evidence="5">
    <location>
        <begin position="233"/>
        <end position="253"/>
    </location>
</feature>
<reference evidence="6" key="1">
    <citation type="submission" date="2022-07" db="EMBL/GenBank/DDBJ databases">
        <title>Complete genome sequence of Salinispirillum sp. LH10-3-1 capable of multiple carbohydrate inversion isolated from a soda lake.</title>
        <authorList>
            <person name="Liu J."/>
            <person name="Zhai Y."/>
            <person name="Zhang H."/>
            <person name="Yang H."/>
            <person name="Qu J."/>
            <person name="Li J."/>
        </authorList>
    </citation>
    <scope>NUCLEOTIDE SEQUENCE</scope>
    <source>
        <strain evidence="6">LH 10-3-1</strain>
    </source>
</reference>
<proteinExistence type="predicted"/>
<feature type="transmembrane region" description="Helical" evidence="5">
    <location>
        <begin position="6"/>
        <end position="28"/>
    </location>
</feature>
<keyword evidence="3 5" id="KW-1133">Transmembrane helix</keyword>
<keyword evidence="2 5" id="KW-0812">Transmembrane</keyword>
<dbReference type="EMBL" id="CP101717">
    <property type="protein sequence ID" value="WLD58123.1"/>
    <property type="molecule type" value="Genomic_DNA"/>
</dbReference>
<dbReference type="RefSeq" id="WP_304995409.1">
    <property type="nucleotide sequence ID" value="NZ_CP101717.1"/>
</dbReference>
<accession>A0AB38YGA4</accession>
<evidence type="ECO:0000256" key="1">
    <source>
        <dbReference type="ARBA" id="ARBA00004141"/>
    </source>
</evidence>
<dbReference type="Pfam" id="PF01758">
    <property type="entry name" value="SBF"/>
    <property type="match status" value="1"/>
</dbReference>
<dbReference type="AlphaFoldDB" id="A0AB38YGA4"/>